<comment type="subcellular location">
    <subcellularLocation>
        <location evidence="1">Cell membrane</location>
    </subcellularLocation>
    <subcellularLocation>
        <location evidence="9">Endomembrane system</location>
        <topology evidence="9">Single-pass membrane protein</topology>
    </subcellularLocation>
</comment>
<keyword evidence="8" id="KW-0325">Glycoprotein</keyword>
<dbReference type="Gene3D" id="3.80.10.10">
    <property type="entry name" value="Ribonuclease Inhibitor"/>
    <property type="match status" value="5"/>
</dbReference>
<comment type="caution">
    <text evidence="11">The sequence shown here is derived from an EMBL/GenBank/DDBJ whole genome shotgun (WGS) entry which is preliminary data.</text>
</comment>
<evidence type="ECO:0000256" key="5">
    <source>
        <dbReference type="ARBA" id="ARBA00022989"/>
    </source>
</evidence>
<accession>A0ABQ5KWK4</accession>
<dbReference type="InterPro" id="IPR001611">
    <property type="entry name" value="Leu-rich_rpt"/>
</dbReference>
<dbReference type="EMBL" id="BQXS01011313">
    <property type="protein sequence ID" value="GKT36833.1"/>
    <property type="molecule type" value="Genomic_DNA"/>
</dbReference>
<evidence type="ECO:0000256" key="7">
    <source>
        <dbReference type="ARBA" id="ARBA00023170"/>
    </source>
</evidence>
<evidence type="ECO:0000256" key="1">
    <source>
        <dbReference type="ARBA" id="ARBA00004236"/>
    </source>
</evidence>
<keyword evidence="3 10" id="KW-0812">Transmembrane</keyword>
<evidence type="ECO:0000256" key="4">
    <source>
        <dbReference type="ARBA" id="ARBA00022729"/>
    </source>
</evidence>
<dbReference type="PROSITE" id="PS51450">
    <property type="entry name" value="LRR"/>
    <property type="match status" value="3"/>
</dbReference>
<keyword evidence="2" id="KW-1003">Cell membrane</keyword>
<sequence>MMANGIIIVERLNQMFSSLLQASFVVYISYVMDNGSNSLPRNFYVFLGFILTVGLLILYLFSTFPESTTSINYFEDLPELSELTGSGCYTPFPLKICNPFALQDGYCNHYTDLHVIDSKDSILSFSSVSCGSVYFFSFVVNYQIKSLSFQPMSKLKFLSDHWSSLYLAFKRDHSNLSSPLSLLLVSALFMSLVFVGLVLIVIFIFFIFSIICFLGNRMRSISPSLIFLVVLSVSLPFVLGFGFSEECAMYISGDDHLECNEVYPGRYAPECIDGYYYDQGEYSCVEDNSNYCPNDMNDHQMCVKTTGDTISSDCRSAWYGVDCDQLYSVHIPDILFRGRICAAAGYTVDACDVTVFEMAEISAFWAGNIHIKTLEGAQHLLNVYLFNSINSDITGGNVLASLGQLTNLYPGVDTGGICPSIVRNEVYNSLDGINAKECASIAKTSGSVANNDLTCYTVHDDSIRDYLITNCLSTGALDSGIISVATMRSVLSCLDPDNNESLSIPSIASSRLLSSVNSITTLQGLEYATSLKFLTLDGYDLSGNVNANAEYDKLVVQILAKAVDFGSFNSGLTFLSANDCGLSAISDILDLTPIHSEDIATRPFKLSSLWLSNNSISDVSVLITEPFFPENVLSSLDISGNNICDIDTVTSALILHFTNLSSSNILSSSQSSCPCTDLYPLSFSKHRTCRKTSAGVYRVECWNGYYWDKNSSTCIEATSDNDKLRCQVCERNGTVPTVYMDSSEILCGICGLGYHGDTCEYVDIPDSNLRSALCLAVTNPSAHDSSCDDLTIADMATVTSVSASLVDSFEGLQHAVNLTSLSISGTSSSSVSIGNTDLAYLPLSLTDLTLEAVYLDADSDFTSFTNITTLSLKNNSSYDLTNSALFPSTSTFTSLDVSYTALSSFSSIPTSITTLTANNCSSLTSFSTISNLTNLVSLDVSYASNVSDFSSLLSNIPLSTSILYANGCNVAANTDFSTFTALTTLSLNGNTDYDITESGLFPSTTTFTSFSANNTSISLLFHLVASMPNLTELSLNNNNISDPSPLYALSSSSLWDSIDLSNNAICEDGIDDALNVLNNIFTSSPDIVISVGTQDCHCSTDNPSLSDNKVCDETKPGSGVWYVVCASNSYTSYTSAEDFTCISPGNVDGTYGCSGGCEYGQECRYDSTSTSTSCQQVIVDENLHDCVADMFGANDYLHRTEDVPSLFSVASLKTLVTTELSDGTFVRGHMYYNHSSNFITSLSGIEHLAFVTYIFIRYFDILNDNHVNLLSTLTNLKYLYLYSHGYGSSSFSLPDFPNISGLETLYLNNSIITFPSDELLIANCNISQAGFEKNVGSENLSNLEELYMRDTSLSLPSGENILASTITILDIYATLIDQDGFDGNIGNNHLPYLELLYFGGEYNTVTSIESLSSASTLTEIVIYYNPDITSLAPLAEMGLYSLITLNFGGCSISDLSPLYDFPEINGVNFSSNNICFGNEGSSELQNKFSQSSNINPILGSQTCECSSDDLGPTPIIDNIVCSETKPGSGAWYVVCASNSYTSYTSAEDFTCISPGNVDGTYGCSGGCEYGQECRYDSDLNSTSCQQVIVDENLHDCVANMFGTDSNGDPIYTHRTDSTPSLFSVASLHTLESMLDSETGESSPFITCSDSSVSDVSGVEHLGKITEFSLDNNLLSDVSNLSLLSTLSSLTALYLSENASLSTLPDLSSVSLVSLGINGTSIALSDTSDSTLLIPDSLVQLRMYDTPTVQAGFDTQVGSSHLSGLKM</sequence>
<evidence type="ECO:0000313" key="12">
    <source>
        <dbReference type="Proteomes" id="UP001057375"/>
    </source>
</evidence>
<dbReference type="Proteomes" id="UP001057375">
    <property type="component" value="Unassembled WGS sequence"/>
</dbReference>
<feature type="transmembrane region" description="Helical" evidence="10">
    <location>
        <begin position="225"/>
        <end position="243"/>
    </location>
</feature>
<feature type="non-terminal residue" evidence="11">
    <location>
        <position position="1766"/>
    </location>
</feature>
<dbReference type="InterPro" id="IPR032675">
    <property type="entry name" value="LRR_dom_sf"/>
</dbReference>
<dbReference type="PANTHER" id="PTHR48052">
    <property type="entry name" value="UNNAMED PRODUCT"/>
    <property type="match status" value="1"/>
</dbReference>
<keyword evidence="7" id="KW-0675">Receptor</keyword>
<keyword evidence="12" id="KW-1185">Reference proteome</keyword>
<keyword evidence="5 10" id="KW-1133">Transmembrane helix</keyword>
<evidence type="ECO:0000256" key="2">
    <source>
        <dbReference type="ARBA" id="ARBA00022475"/>
    </source>
</evidence>
<feature type="transmembrane region" description="Helical" evidence="10">
    <location>
        <begin position="122"/>
        <end position="144"/>
    </location>
</feature>
<gene>
    <name evidence="11" type="ORF">ADUPG1_009730</name>
</gene>
<feature type="transmembrane region" description="Helical" evidence="10">
    <location>
        <begin position="180"/>
        <end position="213"/>
    </location>
</feature>
<evidence type="ECO:0000256" key="10">
    <source>
        <dbReference type="SAM" id="Phobius"/>
    </source>
</evidence>
<reference evidence="11" key="1">
    <citation type="submission" date="2022-03" db="EMBL/GenBank/DDBJ databases">
        <title>Draft genome sequence of Aduncisulcus paluster, a free-living microaerophilic Fornicata.</title>
        <authorList>
            <person name="Yuyama I."/>
            <person name="Kume K."/>
            <person name="Tamura T."/>
            <person name="Inagaki Y."/>
            <person name="Hashimoto T."/>
        </authorList>
    </citation>
    <scope>NUCLEOTIDE SEQUENCE</scope>
    <source>
        <strain evidence="11">NY0171</strain>
    </source>
</reference>
<evidence type="ECO:0000256" key="3">
    <source>
        <dbReference type="ARBA" id="ARBA00022692"/>
    </source>
</evidence>
<evidence type="ECO:0000256" key="6">
    <source>
        <dbReference type="ARBA" id="ARBA00023136"/>
    </source>
</evidence>
<dbReference type="PANTHER" id="PTHR48052:SF8">
    <property type="entry name" value="LRR RECEPTOR-LIKE SERINE_THREONINE-PROTEIN KINASE FLS2"/>
    <property type="match status" value="1"/>
</dbReference>
<name>A0ABQ5KWK4_9EUKA</name>
<keyword evidence="4" id="KW-0732">Signal</keyword>
<dbReference type="SUPFAM" id="SSF52058">
    <property type="entry name" value="L domain-like"/>
    <property type="match status" value="4"/>
</dbReference>
<feature type="transmembrane region" description="Helical" evidence="10">
    <location>
        <begin position="12"/>
        <end position="31"/>
    </location>
</feature>
<proteinExistence type="predicted"/>
<keyword evidence="6 10" id="KW-0472">Membrane</keyword>
<evidence type="ECO:0000256" key="9">
    <source>
        <dbReference type="ARBA" id="ARBA00037847"/>
    </source>
</evidence>
<protein>
    <submittedName>
        <fullName evidence="11">Uncharacterized protein</fullName>
    </submittedName>
</protein>
<organism evidence="11 12">
    <name type="scientific">Aduncisulcus paluster</name>
    <dbReference type="NCBI Taxonomy" id="2918883"/>
    <lineage>
        <taxon>Eukaryota</taxon>
        <taxon>Metamonada</taxon>
        <taxon>Carpediemonas-like organisms</taxon>
        <taxon>Aduncisulcus</taxon>
    </lineage>
</organism>
<feature type="transmembrane region" description="Helical" evidence="10">
    <location>
        <begin position="43"/>
        <end position="61"/>
    </location>
</feature>
<evidence type="ECO:0000313" key="11">
    <source>
        <dbReference type="EMBL" id="GKT36833.1"/>
    </source>
</evidence>
<evidence type="ECO:0000256" key="8">
    <source>
        <dbReference type="ARBA" id="ARBA00023180"/>
    </source>
</evidence>